<evidence type="ECO:0000259" key="3">
    <source>
        <dbReference type="Pfam" id="PF08541"/>
    </source>
</evidence>
<evidence type="ECO:0000313" key="4">
    <source>
        <dbReference type="EMBL" id="GIM68401.1"/>
    </source>
</evidence>
<dbReference type="SUPFAM" id="SSF53901">
    <property type="entry name" value="Thiolase-like"/>
    <property type="match status" value="1"/>
</dbReference>
<dbReference type="EMBL" id="BOQP01000005">
    <property type="protein sequence ID" value="GIM68401.1"/>
    <property type="molecule type" value="Genomic_DNA"/>
</dbReference>
<reference evidence="4" key="1">
    <citation type="submission" date="2021-03" db="EMBL/GenBank/DDBJ databases">
        <title>Whole genome shotgun sequence of Actinoplanes consettensis NBRC 14913.</title>
        <authorList>
            <person name="Komaki H."/>
            <person name="Tamura T."/>
        </authorList>
    </citation>
    <scope>NUCLEOTIDE SEQUENCE</scope>
    <source>
        <strain evidence="4">NBRC 14913</strain>
    </source>
</reference>
<dbReference type="InterPro" id="IPR016039">
    <property type="entry name" value="Thiolase-like"/>
</dbReference>
<feature type="domain" description="Beta-ketoacyl-[acyl-carrier-protein] synthase III C-terminal" evidence="3">
    <location>
        <begin position="253"/>
        <end position="342"/>
    </location>
</feature>
<dbReference type="Pfam" id="PF08541">
    <property type="entry name" value="ACP_syn_III_C"/>
    <property type="match status" value="1"/>
</dbReference>
<proteinExistence type="predicted"/>
<keyword evidence="2" id="KW-0012">Acyltransferase</keyword>
<gene>
    <name evidence="4" type="ORF">Aco04nite_10540</name>
</gene>
<comment type="caution">
    <text evidence="4">The sequence shown here is derived from an EMBL/GenBank/DDBJ whole genome shotgun (WGS) entry which is preliminary data.</text>
</comment>
<dbReference type="GO" id="GO:0044550">
    <property type="term" value="P:secondary metabolite biosynthetic process"/>
    <property type="evidence" value="ECO:0007669"/>
    <property type="project" value="TreeGrafter"/>
</dbReference>
<keyword evidence="1" id="KW-0808">Transferase</keyword>
<evidence type="ECO:0000256" key="2">
    <source>
        <dbReference type="ARBA" id="ARBA00023315"/>
    </source>
</evidence>
<dbReference type="AlphaFoldDB" id="A0A919VT12"/>
<protein>
    <recommendedName>
        <fullName evidence="3">Beta-ketoacyl-[acyl-carrier-protein] synthase III C-terminal domain-containing protein</fullName>
    </recommendedName>
</protein>
<keyword evidence="5" id="KW-1185">Reference proteome</keyword>
<organism evidence="4 5">
    <name type="scientific">Winogradskya consettensis</name>
    <dbReference type="NCBI Taxonomy" id="113560"/>
    <lineage>
        <taxon>Bacteria</taxon>
        <taxon>Bacillati</taxon>
        <taxon>Actinomycetota</taxon>
        <taxon>Actinomycetes</taxon>
        <taxon>Micromonosporales</taxon>
        <taxon>Micromonosporaceae</taxon>
        <taxon>Winogradskya</taxon>
    </lineage>
</organism>
<dbReference type="RefSeq" id="WP_212996053.1">
    <property type="nucleotide sequence ID" value="NZ_BAAATW010000004.1"/>
</dbReference>
<dbReference type="GO" id="GO:0006633">
    <property type="term" value="P:fatty acid biosynthetic process"/>
    <property type="evidence" value="ECO:0007669"/>
    <property type="project" value="InterPro"/>
</dbReference>
<dbReference type="Proteomes" id="UP000680865">
    <property type="component" value="Unassembled WGS sequence"/>
</dbReference>
<dbReference type="PANTHER" id="PTHR34069:SF2">
    <property type="entry name" value="BETA-KETOACYL-[ACYL-CARRIER-PROTEIN] SYNTHASE III"/>
    <property type="match status" value="1"/>
</dbReference>
<name>A0A919VT12_9ACTN</name>
<accession>A0A919VT12</accession>
<dbReference type="Gene3D" id="3.40.47.10">
    <property type="match status" value="2"/>
</dbReference>
<evidence type="ECO:0000256" key="1">
    <source>
        <dbReference type="ARBA" id="ARBA00022679"/>
    </source>
</evidence>
<dbReference type="InterPro" id="IPR013747">
    <property type="entry name" value="ACP_syn_III_C"/>
</dbReference>
<evidence type="ECO:0000313" key="5">
    <source>
        <dbReference type="Proteomes" id="UP000680865"/>
    </source>
</evidence>
<sequence>MAERPTTFGITGFGYAFGDDKDVRLSAADYVSDPERIIRWGFDTFHRAPDGVTAVGLAARAAADALATTGVAASELDLVVLAASEVPEYPNWDASAALARELGITKVQTLLLTEGCASGVTGLGLVAGLMAVQPELDRVLFVAVNRVSEFHRNRMTVNNAVHSDGAVATVLRRDHPTLRWLATEQFTDPELSDWFRTDYGGSVAPVAPQGWSSRTADPGHVRVQAHFAKNPARLRAFGELLNSRLLDVIDGACKRAGLDRSDVAHVIYINDSPEAIEELVQPLGLPVERTNAAISPLHSHMGAADQLTSLGEQLTRGELHEGDVVALTGTSIGMRWYCTLVRV</sequence>
<dbReference type="GO" id="GO:0004315">
    <property type="term" value="F:3-oxoacyl-[acyl-carrier-protein] synthase activity"/>
    <property type="evidence" value="ECO:0007669"/>
    <property type="project" value="InterPro"/>
</dbReference>
<dbReference type="PANTHER" id="PTHR34069">
    <property type="entry name" value="3-OXOACYL-[ACYL-CARRIER-PROTEIN] SYNTHASE 3"/>
    <property type="match status" value="1"/>
</dbReference>